<dbReference type="Pfam" id="PF17964">
    <property type="entry name" value="Big_10"/>
    <property type="match status" value="1"/>
</dbReference>
<dbReference type="InterPro" id="IPR005490">
    <property type="entry name" value="LD_TPept_cat_dom"/>
</dbReference>
<feature type="active site" description="Proton donor/acceptor" evidence="13">
    <location>
        <position position="333"/>
    </location>
</feature>
<keyword evidence="4" id="KW-0732">Signal</keyword>
<dbReference type="Proteomes" id="UP000249340">
    <property type="component" value="Chromosome"/>
</dbReference>
<reference evidence="16" key="1">
    <citation type="submission" date="2018-07" db="EMBL/GenBank/DDBJ databases">
        <title>Streptacidiphilus bronchialis DSM 106435 chromosome.</title>
        <authorList>
            <person name="Batra D."/>
            <person name="Gulvik C.A."/>
        </authorList>
    </citation>
    <scope>NUCLEOTIDE SEQUENCE [LARGE SCALE GENOMIC DNA]</scope>
    <source>
        <strain evidence="16">DSM 106435</strain>
    </source>
</reference>
<evidence type="ECO:0000256" key="11">
    <source>
        <dbReference type="ARBA" id="ARBA00023316"/>
    </source>
</evidence>
<evidence type="ECO:0000256" key="3">
    <source>
        <dbReference type="ARBA" id="ARBA00022679"/>
    </source>
</evidence>
<keyword evidence="6 13" id="KW-0573">Peptidoglycan synthesis</keyword>
<evidence type="ECO:0000256" key="5">
    <source>
        <dbReference type="ARBA" id="ARBA00022960"/>
    </source>
</evidence>
<dbReference type="KEGG" id="stri:C7M71_006555"/>
<dbReference type="GO" id="GO:0005576">
    <property type="term" value="C:extracellular region"/>
    <property type="evidence" value="ECO:0007669"/>
    <property type="project" value="TreeGrafter"/>
</dbReference>
<dbReference type="InterPro" id="IPR038063">
    <property type="entry name" value="Transpep_catalytic_dom"/>
</dbReference>
<keyword evidence="11 13" id="KW-0961">Cell wall biogenesis/degradation</keyword>
<dbReference type="InterPro" id="IPR050979">
    <property type="entry name" value="LD-transpeptidase"/>
</dbReference>
<evidence type="ECO:0000256" key="9">
    <source>
        <dbReference type="ARBA" id="ARBA00023288"/>
    </source>
</evidence>
<evidence type="ECO:0000256" key="7">
    <source>
        <dbReference type="ARBA" id="ARBA00023136"/>
    </source>
</evidence>
<dbReference type="GO" id="GO:0016746">
    <property type="term" value="F:acyltransferase activity"/>
    <property type="evidence" value="ECO:0007669"/>
    <property type="project" value="UniProtKB-KW"/>
</dbReference>
<evidence type="ECO:0000313" key="15">
    <source>
        <dbReference type="EMBL" id="AXI77151.1"/>
    </source>
</evidence>
<dbReference type="SUPFAM" id="SSF141523">
    <property type="entry name" value="L,D-transpeptidase catalytic domain-like"/>
    <property type="match status" value="1"/>
</dbReference>
<keyword evidence="3" id="KW-0808">Transferase</keyword>
<dbReference type="GO" id="GO:0008360">
    <property type="term" value="P:regulation of cell shape"/>
    <property type="evidence" value="ECO:0007669"/>
    <property type="project" value="UniProtKB-UniRule"/>
</dbReference>
<dbReference type="UniPathway" id="UPA00219"/>
<comment type="pathway">
    <text evidence="1 13">Cell wall biogenesis; peptidoglycan biosynthesis.</text>
</comment>
<dbReference type="PANTHER" id="PTHR30582">
    <property type="entry name" value="L,D-TRANSPEPTIDASE"/>
    <property type="match status" value="1"/>
</dbReference>
<evidence type="ECO:0000256" key="13">
    <source>
        <dbReference type="PROSITE-ProRule" id="PRU01373"/>
    </source>
</evidence>
<gene>
    <name evidence="15" type="ORF">C7M71_006555</name>
</gene>
<dbReference type="GO" id="GO:0071972">
    <property type="term" value="F:peptidoglycan L,D-transpeptidase activity"/>
    <property type="evidence" value="ECO:0007669"/>
    <property type="project" value="TreeGrafter"/>
</dbReference>
<evidence type="ECO:0000256" key="1">
    <source>
        <dbReference type="ARBA" id="ARBA00004752"/>
    </source>
</evidence>
<keyword evidence="16" id="KW-1185">Reference proteome</keyword>
<evidence type="ECO:0000256" key="12">
    <source>
        <dbReference type="ARBA" id="ARBA00060592"/>
    </source>
</evidence>
<dbReference type="Gene3D" id="2.60.40.3780">
    <property type="match status" value="1"/>
</dbReference>
<dbReference type="EMBL" id="CP031264">
    <property type="protein sequence ID" value="AXI77151.1"/>
    <property type="molecule type" value="Genomic_DNA"/>
</dbReference>
<evidence type="ECO:0000256" key="4">
    <source>
        <dbReference type="ARBA" id="ARBA00022729"/>
    </source>
</evidence>
<dbReference type="GO" id="GO:0018104">
    <property type="term" value="P:peptidoglycan-protein cross-linking"/>
    <property type="evidence" value="ECO:0007669"/>
    <property type="project" value="TreeGrafter"/>
</dbReference>
<evidence type="ECO:0000256" key="6">
    <source>
        <dbReference type="ARBA" id="ARBA00022984"/>
    </source>
</evidence>
<dbReference type="PROSITE" id="PS51257">
    <property type="entry name" value="PROKAR_LIPOPROTEIN"/>
    <property type="match status" value="1"/>
</dbReference>
<accession>A0A345STU6</accession>
<feature type="active site" description="Nucleophile" evidence="13">
    <location>
        <position position="351"/>
    </location>
</feature>
<dbReference type="CDD" id="cd16913">
    <property type="entry name" value="YkuD_like"/>
    <property type="match status" value="1"/>
</dbReference>
<evidence type="ECO:0000256" key="2">
    <source>
        <dbReference type="ARBA" id="ARBA00022475"/>
    </source>
</evidence>
<name>A0A345STU6_9ACTN</name>
<dbReference type="PROSITE" id="PS52029">
    <property type="entry name" value="LD_TPASE"/>
    <property type="match status" value="1"/>
</dbReference>
<protein>
    <recommendedName>
        <fullName evidence="14">L,D-TPase catalytic domain-containing protein</fullName>
    </recommendedName>
</protein>
<dbReference type="GO" id="GO:0071555">
    <property type="term" value="P:cell wall organization"/>
    <property type="evidence" value="ECO:0007669"/>
    <property type="project" value="UniProtKB-UniRule"/>
</dbReference>
<dbReference type="Gene3D" id="2.60.40.3710">
    <property type="match status" value="1"/>
</dbReference>
<dbReference type="Pfam" id="PF03734">
    <property type="entry name" value="YkuD"/>
    <property type="match status" value="1"/>
</dbReference>
<keyword evidence="8" id="KW-0564">Palmitate</keyword>
<proteinExistence type="predicted"/>
<feature type="domain" description="L,D-TPase catalytic" evidence="14">
    <location>
        <begin position="250"/>
        <end position="375"/>
    </location>
</feature>
<comment type="pathway">
    <text evidence="12">Glycan biosynthesis.</text>
</comment>
<evidence type="ECO:0000259" key="14">
    <source>
        <dbReference type="PROSITE" id="PS52029"/>
    </source>
</evidence>
<dbReference type="OrthoDB" id="5242354at2"/>
<organism evidence="15 16">
    <name type="scientific">Peterkaempfera bronchialis</name>
    <dbReference type="NCBI Taxonomy" id="2126346"/>
    <lineage>
        <taxon>Bacteria</taxon>
        <taxon>Bacillati</taxon>
        <taxon>Actinomycetota</taxon>
        <taxon>Actinomycetes</taxon>
        <taxon>Kitasatosporales</taxon>
        <taxon>Streptomycetaceae</taxon>
        <taxon>Peterkaempfera</taxon>
    </lineage>
</organism>
<dbReference type="AlphaFoldDB" id="A0A345STU6"/>
<evidence type="ECO:0000256" key="10">
    <source>
        <dbReference type="ARBA" id="ARBA00023315"/>
    </source>
</evidence>
<evidence type="ECO:0000256" key="8">
    <source>
        <dbReference type="ARBA" id="ARBA00023139"/>
    </source>
</evidence>
<evidence type="ECO:0000313" key="16">
    <source>
        <dbReference type="Proteomes" id="UP000249340"/>
    </source>
</evidence>
<dbReference type="Gene3D" id="2.40.440.10">
    <property type="entry name" value="L,D-transpeptidase catalytic domain-like"/>
    <property type="match status" value="1"/>
</dbReference>
<keyword evidence="9" id="KW-0449">Lipoprotein</keyword>
<dbReference type="FunFam" id="2.40.440.10:FF:000005">
    <property type="entry name" value="L,D-transpeptidase 2"/>
    <property type="match status" value="1"/>
</dbReference>
<keyword evidence="5 13" id="KW-0133">Cell shape</keyword>
<dbReference type="InterPro" id="IPR041280">
    <property type="entry name" value="Big_10"/>
</dbReference>
<sequence>MSTAVGRRSRVGPSRTVKVLGSLALLGTACTTSHRADTDVSPPKRLDIAPLVRLTPAAGHAADPAAPLTVSVVSGRLTDVTVTAADGRQVAGALAADERSWRSTSPLAAGARYTVLIGADDGRGGRGETIATLTTKPGPALLTAELGPGQQDGGSGVYGVGEPVTVTLSRPVHEPAARAAVEHGLKVTSQPAVTGAWHWVDDTTLHFRPEHYWPAHTAVQVAFDAQGRHIRKGLYGGAPSRISFRTGDRVVAVVDAASDYLTFRRNGTVVRTIPVTTGKRGFETRNGIKVVLGQEAEVRMDGETVGISSGSSEAYSLDVRWATRVTWSGEYVHAAPWSVGSQGRANVSHGCTGMSTENAHWFYSQVRVGDIVQVVNSKGHGMEPFGNGFGDWNLSWSAWLAGSAGGGPVSTGAPGMSGGAAPGDIQARPAGTLAPLL</sequence>
<keyword evidence="2" id="KW-1003">Cell membrane</keyword>
<keyword evidence="10" id="KW-0012">Acyltransferase</keyword>
<dbReference type="PANTHER" id="PTHR30582:SF2">
    <property type="entry name" value="L,D-TRANSPEPTIDASE YCIB-RELATED"/>
    <property type="match status" value="1"/>
</dbReference>
<dbReference type="RefSeq" id="WP_111491919.1">
    <property type="nucleotide sequence ID" value="NZ_CP031264.1"/>
</dbReference>
<keyword evidence="7" id="KW-0472">Membrane</keyword>